<comment type="caution">
    <text evidence="2">The sequence shown here is derived from an EMBL/GenBank/DDBJ whole genome shotgun (WGS) entry which is preliminary data.</text>
</comment>
<feature type="region of interest" description="Disordered" evidence="1">
    <location>
        <begin position="43"/>
        <end position="69"/>
    </location>
</feature>
<protein>
    <submittedName>
        <fullName evidence="2">Uncharacterized protein</fullName>
    </submittedName>
</protein>
<proteinExistence type="predicted"/>
<dbReference type="EMBL" id="LUGG01000013">
    <property type="protein sequence ID" value="OBZ70973.1"/>
    <property type="molecule type" value="Genomic_DNA"/>
</dbReference>
<feature type="compositionally biased region" description="Basic and acidic residues" evidence="1">
    <location>
        <begin position="270"/>
        <end position="281"/>
    </location>
</feature>
<evidence type="ECO:0000313" key="2">
    <source>
        <dbReference type="EMBL" id="OBZ70973.1"/>
    </source>
</evidence>
<dbReference type="STRING" id="5627.A0A1C7M1W3"/>
<feature type="compositionally biased region" description="Low complexity" evidence="1">
    <location>
        <begin position="242"/>
        <end position="253"/>
    </location>
</feature>
<gene>
    <name evidence="2" type="ORF">A0H81_09308</name>
</gene>
<feature type="region of interest" description="Disordered" evidence="1">
    <location>
        <begin position="334"/>
        <end position="367"/>
    </location>
</feature>
<dbReference type="OrthoDB" id="3227079at2759"/>
<dbReference type="AlphaFoldDB" id="A0A1C7M1W3"/>
<keyword evidence="3" id="KW-1185">Reference proteome</keyword>
<sequence>MGSSRVDSAATISLWNGIGFFRTGPGILPEEIRLGPGRHRASRSKYVERVDQSAIDRPPNLGGRLGGRGGNRGRDFRFWQARKSASLSLLRPGSDSFNVFIPLPGLWLLPSLAFTKPRRAGRAHPPHPPADEVPPCVVLLLCRRLAKNEGASGTIVRSKEGYVPPRLATLTFLAGSYSAPFLFCSISDRKMGSPHAPDHSVSARTTPPRPAPPAPPPPTPTDSMHPAAHPRAPSYSPERDPSPSIQTSRSTSSLHPGDASYLPPEADPDSGVHKPIPEHPPRTRFPGGSRPRPCTTGADHYARSPWPLRRGQGEAGRIPGWRWCACRVVSESDSKGKQLGTGVGAQGQADASPVTADSMGLQAMDLL</sequence>
<evidence type="ECO:0000313" key="3">
    <source>
        <dbReference type="Proteomes" id="UP000092993"/>
    </source>
</evidence>
<organism evidence="2 3">
    <name type="scientific">Grifola frondosa</name>
    <name type="common">Maitake</name>
    <name type="synonym">Polyporus frondosus</name>
    <dbReference type="NCBI Taxonomy" id="5627"/>
    <lineage>
        <taxon>Eukaryota</taxon>
        <taxon>Fungi</taxon>
        <taxon>Dikarya</taxon>
        <taxon>Basidiomycota</taxon>
        <taxon>Agaricomycotina</taxon>
        <taxon>Agaricomycetes</taxon>
        <taxon>Polyporales</taxon>
        <taxon>Grifolaceae</taxon>
        <taxon>Grifola</taxon>
    </lineage>
</organism>
<name>A0A1C7M1W3_GRIFR</name>
<dbReference type="Proteomes" id="UP000092993">
    <property type="component" value="Unassembled WGS sequence"/>
</dbReference>
<reference evidence="2 3" key="1">
    <citation type="submission" date="2016-03" db="EMBL/GenBank/DDBJ databases">
        <title>Whole genome sequencing of Grifola frondosa 9006-11.</title>
        <authorList>
            <person name="Min B."/>
            <person name="Park H."/>
            <person name="Kim J.-G."/>
            <person name="Cho H."/>
            <person name="Oh Y.-L."/>
            <person name="Kong W.-S."/>
            <person name="Choi I.-G."/>
        </authorList>
    </citation>
    <scope>NUCLEOTIDE SEQUENCE [LARGE SCALE GENOMIC DNA]</scope>
    <source>
        <strain evidence="2 3">9006-11</strain>
    </source>
</reference>
<evidence type="ECO:0000256" key="1">
    <source>
        <dbReference type="SAM" id="MobiDB-lite"/>
    </source>
</evidence>
<feature type="compositionally biased region" description="Pro residues" evidence="1">
    <location>
        <begin position="207"/>
        <end position="220"/>
    </location>
</feature>
<accession>A0A1C7M1W3</accession>
<feature type="region of interest" description="Disordered" evidence="1">
    <location>
        <begin position="192"/>
        <end position="314"/>
    </location>
</feature>